<dbReference type="Proteomes" id="UP000002051">
    <property type="component" value="Chromosome 4"/>
</dbReference>
<dbReference type="eggNOG" id="ENOG502QXIN">
    <property type="taxonomic scope" value="Eukaryota"/>
</dbReference>
<dbReference type="Gene3D" id="1.20.140.40">
    <property type="entry name" value="Invertase/pectin methylesterase inhibitor family protein"/>
    <property type="match status" value="1"/>
</dbReference>
<dbReference type="GO" id="GO:0009505">
    <property type="term" value="C:plant-type cell wall"/>
    <property type="evidence" value="ECO:0000318"/>
    <property type="project" value="GO_Central"/>
</dbReference>
<dbReference type="GO" id="GO:0004857">
    <property type="term" value="F:enzyme inhibitor activity"/>
    <property type="evidence" value="ECO:0000318"/>
    <property type="project" value="GO_Central"/>
</dbReference>
<keyword evidence="8" id="KW-1185">Reference proteome</keyword>
<dbReference type="NCBIfam" id="TIGR01614">
    <property type="entry name" value="PME_inhib"/>
    <property type="match status" value="1"/>
</dbReference>
<reference evidence="6" key="5">
    <citation type="journal article" date="2018" name="Nat. Plants">
        <title>Whole-genome landscape of Medicago truncatula symbiotic genes.</title>
        <authorList>
            <person name="Pecrix Y."/>
            <person name="Gamas P."/>
            <person name="Carrere S."/>
        </authorList>
    </citation>
    <scope>NUCLEOTIDE SEQUENCE</scope>
    <source>
        <tissue evidence="6">Leaves</tissue>
    </source>
</reference>
<accession>G7JK56</accession>
<dbReference type="PANTHER" id="PTHR31080:SF207">
    <property type="entry name" value="PECTINESTERASE INHIBITOR 9"/>
    <property type="match status" value="1"/>
</dbReference>
<evidence type="ECO:0000259" key="4">
    <source>
        <dbReference type="SMART" id="SM00856"/>
    </source>
</evidence>
<dbReference type="EnsemblPlants" id="AES90968">
    <property type="protein sequence ID" value="AES90968"/>
    <property type="gene ID" value="MTR_4g101760"/>
</dbReference>
<dbReference type="PANTHER" id="PTHR31080">
    <property type="entry name" value="PECTINESTERASE INHIBITOR-LIKE"/>
    <property type="match status" value="1"/>
</dbReference>
<name>G7JK56_MEDTR</name>
<keyword evidence="6" id="KW-0378">Hydrolase</keyword>
<dbReference type="Pfam" id="PF04043">
    <property type="entry name" value="PMEI"/>
    <property type="match status" value="1"/>
</dbReference>
<feature type="signal peptide" evidence="3">
    <location>
        <begin position="1"/>
        <end position="24"/>
    </location>
</feature>
<dbReference type="Gramene" id="rna25963">
    <property type="protein sequence ID" value="RHN63281.1"/>
    <property type="gene ID" value="gene25963"/>
</dbReference>
<evidence type="ECO:0000256" key="1">
    <source>
        <dbReference type="ARBA" id="ARBA00022729"/>
    </source>
</evidence>
<feature type="chain" id="PRO_5014572960" evidence="3">
    <location>
        <begin position="25"/>
        <end position="203"/>
    </location>
</feature>
<evidence type="ECO:0000313" key="8">
    <source>
        <dbReference type="Proteomes" id="UP000002051"/>
    </source>
</evidence>
<reference evidence="9" key="4">
    <citation type="journal article" date="2018" name="Nat. Plants">
        <title>Whole-genome landscape of Medicago truncatula symbiotic genes.</title>
        <authorList>
            <person name="Pecrix Y."/>
            <person name="Staton S.E."/>
            <person name="Sallet E."/>
            <person name="Lelandais-Briere C."/>
            <person name="Moreau S."/>
            <person name="Carrere S."/>
            <person name="Blein T."/>
            <person name="Jardinaud M.F."/>
            <person name="Latrasse D."/>
            <person name="Zouine M."/>
            <person name="Zahm M."/>
            <person name="Kreplak J."/>
            <person name="Mayjonade B."/>
            <person name="Satge C."/>
            <person name="Perez M."/>
            <person name="Cauet S."/>
            <person name="Marande W."/>
            <person name="Chantry-Darmon C."/>
            <person name="Lopez-Roques C."/>
            <person name="Bouchez O."/>
            <person name="Berard A."/>
            <person name="Debelle F."/>
            <person name="Munos S."/>
            <person name="Bendahmane A."/>
            <person name="Berges H."/>
            <person name="Niebel A."/>
            <person name="Buitink J."/>
            <person name="Frugier F."/>
            <person name="Benhamed M."/>
            <person name="Crespi M."/>
            <person name="Gouzy J."/>
            <person name="Gamas P."/>
        </authorList>
    </citation>
    <scope>NUCLEOTIDE SEQUENCE [LARGE SCALE GENOMIC DNA]</scope>
    <source>
        <strain evidence="9">cv. Jemalong A17</strain>
    </source>
</reference>
<reference evidence="5 8" key="1">
    <citation type="journal article" date="2011" name="Nature">
        <title>The Medicago genome provides insight into the evolution of rhizobial symbioses.</title>
        <authorList>
            <person name="Young N.D."/>
            <person name="Debelle F."/>
            <person name="Oldroyd G.E."/>
            <person name="Geurts R."/>
            <person name="Cannon S.B."/>
            <person name="Udvardi M.K."/>
            <person name="Benedito V.A."/>
            <person name="Mayer K.F."/>
            <person name="Gouzy J."/>
            <person name="Schoof H."/>
            <person name="Van de Peer Y."/>
            <person name="Proost S."/>
            <person name="Cook D.R."/>
            <person name="Meyers B.C."/>
            <person name="Spannagl M."/>
            <person name="Cheung F."/>
            <person name="De Mita S."/>
            <person name="Krishnakumar V."/>
            <person name="Gundlach H."/>
            <person name="Zhou S."/>
            <person name="Mudge J."/>
            <person name="Bharti A.K."/>
            <person name="Murray J.D."/>
            <person name="Naoumkina M.A."/>
            <person name="Rosen B."/>
            <person name="Silverstein K.A."/>
            <person name="Tang H."/>
            <person name="Rombauts S."/>
            <person name="Zhao P.X."/>
            <person name="Zhou P."/>
            <person name="Barbe V."/>
            <person name="Bardou P."/>
            <person name="Bechner M."/>
            <person name="Bellec A."/>
            <person name="Berger A."/>
            <person name="Berges H."/>
            <person name="Bidwell S."/>
            <person name="Bisseling T."/>
            <person name="Choisne N."/>
            <person name="Couloux A."/>
            <person name="Denny R."/>
            <person name="Deshpande S."/>
            <person name="Dai X."/>
            <person name="Doyle J.J."/>
            <person name="Dudez A.M."/>
            <person name="Farmer A.D."/>
            <person name="Fouteau S."/>
            <person name="Franken C."/>
            <person name="Gibelin C."/>
            <person name="Gish J."/>
            <person name="Goldstein S."/>
            <person name="Gonzalez A.J."/>
            <person name="Green P.J."/>
            <person name="Hallab A."/>
            <person name="Hartog M."/>
            <person name="Hua A."/>
            <person name="Humphray S.J."/>
            <person name="Jeong D.H."/>
            <person name="Jing Y."/>
            <person name="Jocker A."/>
            <person name="Kenton S.M."/>
            <person name="Kim D.J."/>
            <person name="Klee K."/>
            <person name="Lai H."/>
            <person name="Lang C."/>
            <person name="Lin S."/>
            <person name="Macmil S.L."/>
            <person name="Magdelenat G."/>
            <person name="Matthews L."/>
            <person name="McCorrison J."/>
            <person name="Monaghan E.L."/>
            <person name="Mun J.H."/>
            <person name="Najar F.Z."/>
            <person name="Nicholson C."/>
            <person name="Noirot C."/>
            <person name="O'Bleness M."/>
            <person name="Paule C.R."/>
            <person name="Poulain J."/>
            <person name="Prion F."/>
            <person name="Qin B."/>
            <person name="Qu C."/>
            <person name="Retzel E.F."/>
            <person name="Riddle C."/>
            <person name="Sallet E."/>
            <person name="Samain S."/>
            <person name="Samson N."/>
            <person name="Sanders I."/>
            <person name="Saurat O."/>
            <person name="Scarpelli C."/>
            <person name="Schiex T."/>
            <person name="Segurens B."/>
            <person name="Severin A.J."/>
            <person name="Sherrier D.J."/>
            <person name="Shi R."/>
            <person name="Sims S."/>
            <person name="Singer S.R."/>
            <person name="Sinharoy S."/>
            <person name="Sterck L."/>
            <person name="Viollet A."/>
            <person name="Wang B.B."/>
            <person name="Wang K."/>
            <person name="Wang M."/>
            <person name="Wang X."/>
            <person name="Warfsmann J."/>
            <person name="Weissenbach J."/>
            <person name="White D.D."/>
            <person name="White J.D."/>
            <person name="Wiley G.B."/>
            <person name="Wincker P."/>
            <person name="Xing Y."/>
            <person name="Yang L."/>
            <person name="Yao Z."/>
            <person name="Ying F."/>
            <person name="Zhai J."/>
            <person name="Zhou L."/>
            <person name="Zuber A."/>
            <person name="Denarie J."/>
            <person name="Dixon R.A."/>
            <person name="May G.D."/>
            <person name="Schwartz D.C."/>
            <person name="Rogers J."/>
            <person name="Quetier F."/>
            <person name="Town C.D."/>
            <person name="Roe B.A."/>
        </authorList>
    </citation>
    <scope>NUCLEOTIDE SEQUENCE [LARGE SCALE GENOMIC DNA]</scope>
    <source>
        <strain evidence="5">A17</strain>
        <strain evidence="7 8">cv. Jemalong A17</strain>
    </source>
</reference>
<organism evidence="5 8">
    <name type="scientific">Medicago truncatula</name>
    <name type="common">Barrel medic</name>
    <name type="synonym">Medicago tribuloides</name>
    <dbReference type="NCBI Taxonomy" id="3880"/>
    <lineage>
        <taxon>Eukaryota</taxon>
        <taxon>Viridiplantae</taxon>
        <taxon>Streptophyta</taxon>
        <taxon>Embryophyta</taxon>
        <taxon>Tracheophyta</taxon>
        <taxon>Spermatophyta</taxon>
        <taxon>Magnoliopsida</taxon>
        <taxon>eudicotyledons</taxon>
        <taxon>Gunneridae</taxon>
        <taxon>Pentapetalae</taxon>
        <taxon>rosids</taxon>
        <taxon>fabids</taxon>
        <taxon>Fabales</taxon>
        <taxon>Fabaceae</taxon>
        <taxon>Papilionoideae</taxon>
        <taxon>50 kb inversion clade</taxon>
        <taxon>NPAAA clade</taxon>
        <taxon>Hologalegina</taxon>
        <taxon>IRL clade</taxon>
        <taxon>Trifolieae</taxon>
        <taxon>Medicago</taxon>
    </lineage>
</organism>
<dbReference type="GO" id="GO:0030599">
    <property type="term" value="F:pectinesterase activity"/>
    <property type="evidence" value="ECO:0007669"/>
    <property type="project" value="UniProtKB-EC"/>
</dbReference>
<dbReference type="InterPro" id="IPR006501">
    <property type="entry name" value="Pectinesterase_inhib_dom"/>
</dbReference>
<evidence type="ECO:0000256" key="3">
    <source>
        <dbReference type="SAM" id="SignalP"/>
    </source>
</evidence>
<feature type="domain" description="Pectinesterase inhibitor" evidence="4">
    <location>
        <begin position="35"/>
        <end position="194"/>
    </location>
</feature>
<dbReference type="EMBL" id="CM001220">
    <property type="protein sequence ID" value="AES90968.2"/>
    <property type="molecule type" value="Genomic_DNA"/>
</dbReference>
<dbReference type="GO" id="GO:0009827">
    <property type="term" value="P:plant-type cell wall modification"/>
    <property type="evidence" value="ECO:0000318"/>
    <property type="project" value="GO_Central"/>
</dbReference>
<sequence length="203" mass="22206">MKGRLLKLSLMVLMNLVLYMASTAESTITKGSNQNSINFIKSSCRATRYPDVCVQTLLGYANMINENEQKLAIVALTVSISRTQSSASFMKKFSKVKGIKPREYSAVQDCKANMDSSVDRLNKSVKELGLLGKAKGEDLVWHINNVQTWVSAALTDQNTCVDNFSSPHMDQNLKAAIGAKVVGVSQVTSNALALVNNFASKHR</sequence>
<dbReference type="PaxDb" id="3880-AES90968"/>
<comment type="similarity">
    <text evidence="2">Belongs to the PMEI family.</text>
</comment>
<reference evidence="7" key="3">
    <citation type="submission" date="2015-04" db="UniProtKB">
        <authorList>
            <consortium name="EnsemblPlants"/>
        </authorList>
    </citation>
    <scope>IDENTIFICATION</scope>
    <source>
        <strain evidence="7">cv. Jemalong A17</strain>
    </source>
</reference>
<dbReference type="CDD" id="cd15798">
    <property type="entry name" value="PMEI-like_3"/>
    <property type="match status" value="1"/>
</dbReference>
<dbReference type="EMBL" id="PSQE01000004">
    <property type="protein sequence ID" value="RHN63281.1"/>
    <property type="molecule type" value="Genomic_DNA"/>
</dbReference>
<dbReference type="GO" id="GO:0046910">
    <property type="term" value="F:pectinesterase inhibitor activity"/>
    <property type="evidence" value="ECO:0007669"/>
    <property type="project" value="UniProtKB-ARBA"/>
</dbReference>
<dbReference type="HOGENOM" id="CLU_033761_0_2_1"/>
<evidence type="ECO:0000256" key="2">
    <source>
        <dbReference type="ARBA" id="ARBA00038471"/>
    </source>
</evidence>
<reference evidence="5 8" key="2">
    <citation type="journal article" date="2014" name="BMC Genomics">
        <title>An improved genome release (version Mt4.0) for the model legume Medicago truncatula.</title>
        <authorList>
            <person name="Tang H."/>
            <person name="Krishnakumar V."/>
            <person name="Bidwell S."/>
            <person name="Rosen B."/>
            <person name="Chan A."/>
            <person name="Zhou S."/>
            <person name="Gentzbittel L."/>
            <person name="Childs K.L."/>
            <person name="Yandell M."/>
            <person name="Gundlach H."/>
            <person name="Mayer K.F."/>
            <person name="Schwartz D.C."/>
            <person name="Town C.D."/>
        </authorList>
    </citation>
    <scope>GENOME REANNOTATION</scope>
    <source>
        <strain evidence="7 8">cv. Jemalong A17</strain>
    </source>
</reference>
<keyword evidence="1 3" id="KW-0732">Signal</keyword>
<dbReference type="FunFam" id="1.20.140.40:FF:000005">
    <property type="entry name" value="Pectin methylesterase inhibitor 1"/>
    <property type="match status" value="1"/>
</dbReference>
<gene>
    <name evidence="7" type="primary">11405550</name>
    <name evidence="5" type="ordered locus">MTR_4g101760</name>
    <name evidence="6" type="ORF">MtrunA17_Chr4g0056601</name>
</gene>
<evidence type="ECO:0000313" key="5">
    <source>
        <dbReference type="EMBL" id="AES90968.2"/>
    </source>
</evidence>
<dbReference type="AlphaFoldDB" id="G7JK56"/>
<protein>
    <submittedName>
        <fullName evidence="5">Plant invertase/pectin methylesterase inhibitor</fullName>
    </submittedName>
    <submittedName>
        <fullName evidence="6">Putative pectinesterase</fullName>
        <ecNumber evidence="6">3.1.1.11</ecNumber>
    </submittedName>
</protein>
<dbReference type="Proteomes" id="UP000265566">
    <property type="component" value="Chromosome 4"/>
</dbReference>
<dbReference type="InterPro" id="IPR051955">
    <property type="entry name" value="PME_Inhibitor"/>
</dbReference>
<proteinExistence type="inferred from homology"/>
<evidence type="ECO:0000313" key="6">
    <source>
        <dbReference type="EMBL" id="RHN63281.1"/>
    </source>
</evidence>
<dbReference type="EC" id="3.1.1.11" evidence="6"/>
<dbReference type="STRING" id="3880.G7JK56"/>
<accession>A0A0C3X3Z6</accession>
<dbReference type="InterPro" id="IPR035513">
    <property type="entry name" value="Invertase/methylesterase_inhib"/>
</dbReference>
<dbReference type="SMART" id="SM00856">
    <property type="entry name" value="PMEI"/>
    <property type="match status" value="1"/>
</dbReference>
<evidence type="ECO:0000313" key="9">
    <source>
        <dbReference type="Proteomes" id="UP000265566"/>
    </source>
</evidence>
<dbReference type="SUPFAM" id="SSF101148">
    <property type="entry name" value="Plant invertase/pectin methylesterase inhibitor"/>
    <property type="match status" value="1"/>
</dbReference>
<evidence type="ECO:0000313" key="7">
    <source>
        <dbReference type="EnsemblPlants" id="AES90968"/>
    </source>
</evidence>